<keyword evidence="1" id="KW-1185">Reference proteome</keyword>
<dbReference type="Proteomes" id="UP000492821">
    <property type="component" value="Unassembled WGS sequence"/>
</dbReference>
<name>A0A7E4UML1_PANRE</name>
<reference evidence="1" key="1">
    <citation type="journal article" date="2013" name="Genetics">
        <title>The draft genome and transcriptome of Panagrellus redivivus are shaped by the harsh demands of a free-living lifestyle.</title>
        <authorList>
            <person name="Srinivasan J."/>
            <person name="Dillman A.R."/>
            <person name="Macchietto M.G."/>
            <person name="Heikkinen L."/>
            <person name="Lakso M."/>
            <person name="Fracchia K.M."/>
            <person name="Antoshechkin I."/>
            <person name="Mortazavi A."/>
            <person name="Wong G."/>
            <person name="Sternberg P.W."/>
        </authorList>
    </citation>
    <scope>NUCLEOTIDE SEQUENCE [LARGE SCALE GENOMIC DNA]</scope>
    <source>
        <strain evidence="1">MT8872</strain>
    </source>
</reference>
<sequence length="325" mass="37357">MESAKKMDSNSIRQNLTIPYPLLKYIVDHAPGDVAQKMGSTCKYLTGMVERTRSGNLPPKLLDYIIRKAPARTLNKMISYSKYLNERSYYIRGRAIDCLAVDFQMDSTSEVHTGSNSGEVVLWMGKNHADVIDKENICLDGALEVYCTSRIASLPKILNFRYLHITRLEFYNCKLKKVDFFALTKSEIVQEVITDCCEIRPNPHIDEVLKTTAHVKKLRIDIPLLKYSRKAVHPLVAWERSCRLESLTFMRLKRDFTVDTCVEVIEKHGGPDFMFHISFTGKTPEEHNTFESVMNARIQQAQNSRPDDLVGLPVVREFRCEPLIY</sequence>
<dbReference type="AlphaFoldDB" id="A0A7E4UML1"/>
<reference evidence="2" key="2">
    <citation type="submission" date="2020-10" db="UniProtKB">
        <authorList>
            <consortium name="WormBaseParasite"/>
        </authorList>
    </citation>
    <scope>IDENTIFICATION</scope>
</reference>
<evidence type="ECO:0000313" key="2">
    <source>
        <dbReference type="WBParaSite" id="Pan_g10569.t1"/>
    </source>
</evidence>
<evidence type="ECO:0000313" key="1">
    <source>
        <dbReference type="Proteomes" id="UP000492821"/>
    </source>
</evidence>
<proteinExistence type="predicted"/>
<organism evidence="1 2">
    <name type="scientific">Panagrellus redivivus</name>
    <name type="common">Microworm</name>
    <dbReference type="NCBI Taxonomy" id="6233"/>
    <lineage>
        <taxon>Eukaryota</taxon>
        <taxon>Metazoa</taxon>
        <taxon>Ecdysozoa</taxon>
        <taxon>Nematoda</taxon>
        <taxon>Chromadorea</taxon>
        <taxon>Rhabditida</taxon>
        <taxon>Tylenchina</taxon>
        <taxon>Panagrolaimomorpha</taxon>
        <taxon>Panagrolaimoidea</taxon>
        <taxon>Panagrolaimidae</taxon>
        <taxon>Panagrellus</taxon>
    </lineage>
</organism>
<protein>
    <submittedName>
        <fullName evidence="2">F-box domain-containing protein</fullName>
    </submittedName>
</protein>
<accession>A0A7E4UML1</accession>
<dbReference type="WBParaSite" id="Pan_g10569.t1">
    <property type="protein sequence ID" value="Pan_g10569.t1"/>
    <property type="gene ID" value="Pan_g10569"/>
</dbReference>